<dbReference type="PANTHER" id="PTHR23530">
    <property type="entry name" value="TRANSPORT PROTEIN-RELATED"/>
    <property type="match status" value="1"/>
</dbReference>
<sequence>MSPYRLYLLICGLGSFAAKVAFTLNLVYQATVVGLSPLQLVLVGTVMEGVCFVAQVPTGVIADVVSRRLSVIVGYLLMGAGLLVWGLFPSFAAVLVANVIWSIGAVCVDGAEEAWAADEIEPGRVTTAFVRAGQVGQAGSLAGILAAIGLGYAGLAVPIVVGGALTLALGVLVMVLMKEERWTPTATRNSMRRQVVAGGRAVRGSTLLAGIVAGTFFAGLSSEGFDRLSQPFLLPSLGDRPIELVFGGLAMAATLGSIAATGLVGRWLNRHEPSGHEPKGAHEPSAHPRRVGRLLAALEAVTAAAMIGFGLSGQWWVAVPLYLLVRLLRNATAPIMSVWLVSATGPESRATVFSIQAQADALGQIAGGPPVGVVAQRASIGAGISVAGLFLLPAVYLFGLAAAKAPTASAAGRPDVVVEPVA</sequence>
<feature type="transmembrane region" description="Helical" evidence="1">
    <location>
        <begin position="380"/>
        <end position="403"/>
    </location>
</feature>
<feature type="transmembrane region" description="Helical" evidence="1">
    <location>
        <begin position="294"/>
        <end position="317"/>
    </location>
</feature>
<feature type="transmembrane region" description="Helical" evidence="1">
    <location>
        <begin position="41"/>
        <end position="62"/>
    </location>
</feature>
<gene>
    <name evidence="2" type="ORF">ACFQS1_15405</name>
</gene>
<dbReference type="PANTHER" id="PTHR23530:SF1">
    <property type="entry name" value="PERMEASE, MAJOR FACILITATOR SUPERFAMILY-RELATED"/>
    <property type="match status" value="1"/>
</dbReference>
<dbReference type="InterPro" id="IPR011701">
    <property type="entry name" value="MFS"/>
</dbReference>
<accession>A0ABW2HR71</accession>
<evidence type="ECO:0000313" key="3">
    <source>
        <dbReference type="Proteomes" id="UP001596548"/>
    </source>
</evidence>
<dbReference type="Pfam" id="PF07690">
    <property type="entry name" value="MFS_1"/>
    <property type="match status" value="1"/>
</dbReference>
<proteinExistence type="predicted"/>
<evidence type="ECO:0000256" key="1">
    <source>
        <dbReference type="SAM" id="Phobius"/>
    </source>
</evidence>
<comment type="caution">
    <text evidence="2">The sequence shown here is derived from an EMBL/GenBank/DDBJ whole genome shotgun (WGS) entry which is preliminary data.</text>
</comment>
<keyword evidence="1" id="KW-1133">Transmembrane helix</keyword>
<feature type="transmembrane region" description="Helical" evidence="1">
    <location>
        <begin position="197"/>
        <end position="222"/>
    </location>
</feature>
<dbReference type="InterPro" id="IPR036259">
    <property type="entry name" value="MFS_trans_sf"/>
</dbReference>
<dbReference type="EMBL" id="JBHTBJ010000009">
    <property type="protein sequence ID" value="MFC7275374.1"/>
    <property type="molecule type" value="Genomic_DNA"/>
</dbReference>
<feature type="transmembrane region" description="Helical" evidence="1">
    <location>
        <begin position="242"/>
        <end position="264"/>
    </location>
</feature>
<dbReference type="Gene3D" id="1.20.1250.20">
    <property type="entry name" value="MFS general substrate transporter like domains"/>
    <property type="match status" value="1"/>
</dbReference>
<reference evidence="3" key="1">
    <citation type="journal article" date="2019" name="Int. J. Syst. Evol. Microbiol.">
        <title>The Global Catalogue of Microorganisms (GCM) 10K type strain sequencing project: providing services to taxonomists for standard genome sequencing and annotation.</title>
        <authorList>
            <consortium name="The Broad Institute Genomics Platform"/>
            <consortium name="The Broad Institute Genome Sequencing Center for Infectious Disease"/>
            <person name="Wu L."/>
            <person name="Ma J."/>
        </authorList>
    </citation>
    <scope>NUCLEOTIDE SEQUENCE [LARGE SCALE GENOMIC DNA]</scope>
    <source>
        <strain evidence="3">XZYJT-10</strain>
    </source>
</reference>
<dbReference type="RefSeq" id="WP_378968399.1">
    <property type="nucleotide sequence ID" value="NZ_JBHTBJ010000009.1"/>
</dbReference>
<keyword evidence="1" id="KW-0472">Membrane</keyword>
<dbReference type="SUPFAM" id="SSF103473">
    <property type="entry name" value="MFS general substrate transporter"/>
    <property type="match status" value="1"/>
</dbReference>
<keyword evidence="1" id="KW-0812">Transmembrane</keyword>
<dbReference type="CDD" id="cd06174">
    <property type="entry name" value="MFS"/>
    <property type="match status" value="1"/>
</dbReference>
<feature type="transmembrane region" description="Helical" evidence="1">
    <location>
        <begin position="155"/>
        <end position="176"/>
    </location>
</feature>
<organism evidence="2 3">
    <name type="scientific">Paractinoplanes rhizophilus</name>
    <dbReference type="NCBI Taxonomy" id="1416877"/>
    <lineage>
        <taxon>Bacteria</taxon>
        <taxon>Bacillati</taxon>
        <taxon>Actinomycetota</taxon>
        <taxon>Actinomycetes</taxon>
        <taxon>Micromonosporales</taxon>
        <taxon>Micromonosporaceae</taxon>
        <taxon>Paractinoplanes</taxon>
    </lineage>
</organism>
<dbReference type="Proteomes" id="UP001596548">
    <property type="component" value="Unassembled WGS sequence"/>
</dbReference>
<name>A0ABW2HR71_9ACTN</name>
<dbReference type="InterPro" id="IPR053160">
    <property type="entry name" value="MFS_DHA3_Transporter"/>
</dbReference>
<protein>
    <submittedName>
        <fullName evidence="2">MFS transporter</fullName>
    </submittedName>
</protein>
<evidence type="ECO:0000313" key="2">
    <source>
        <dbReference type="EMBL" id="MFC7275374.1"/>
    </source>
</evidence>
<keyword evidence="3" id="KW-1185">Reference proteome</keyword>
<feature type="transmembrane region" description="Helical" evidence="1">
    <location>
        <begin position="69"/>
        <end position="88"/>
    </location>
</feature>